<dbReference type="InterPro" id="IPR027417">
    <property type="entry name" value="P-loop_NTPase"/>
</dbReference>
<dbReference type="InterPro" id="IPR009000">
    <property type="entry name" value="Transl_B-barrel_sf"/>
</dbReference>
<dbReference type="EC" id="3.6.5.-" evidence="7"/>
<dbReference type="Pfam" id="PF00009">
    <property type="entry name" value="GTP_EFTU"/>
    <property type="match status" value="1"/>
</dbReference>
<dbReference type="eggNOG" id="COG0480">
    <property type="taxonomic scope" value="Bacteria"/>
</dbReference>
<feature type="region of interest" description="Disordered" evidence="5">
    <location>
        <begin position="303"/>
        <end position="323"/>
    </location>
</feature>
<dbReference type="GO" id="GO:0003746">
    <property type="term" value="F:translation elongation factor activity"/>
    <property type="evidence" value="ECO:0007669"/>
    <property type="project" value="UniProtKB-KW"/>
</dbReference>
<dbReference type="Pfam" id="PF14492">
    <property type="entry name" value="EFG_III"/>
    <property type="match status" value="1"/>
</dbReference>
<dbReference type="PRINTS" id="PR00315">
    <property type="entry name" value="ELONGATNFCT"/>
</dbReference>
<feature type="region of interest" description="Disordered" evidence="5">
    <location>
        <begin position="404"/>
        <end position="432"/>
    </location>
</feature>
<dbReference type="GO" id="GO:0046677">
    <property type="term" value="P:response to antibiotic"/>
    <property type="evidence" value="ECO:0007669"/>
    <property type="project" value="UniProtKB-KW"/>
</dbReference>
<dbReference type="EMBL" id="JGYX01000001">
    <property type="protein sequence ID" value="KFI61913.1"/>
    <property type="molecule type" value="Genomic_DNA"/>
</dbReference>
<comment type="caution">
    <text evidence="7">The sequence shown here is derived from an EMBL/GenBank/DDBJ whole genome shotgun (WGS) entry which is preliminary data.</text>
</comment>
<keyword evidence="1" id="KW-0547">Nucleotide-binding</keyword>
<dbReference type="SUPFAM" id="SSF54980">
    <property type="entry name" value="EF-G C-terminal domain-like"/>
    <property type="match status" value="2"/>
</dbReference>
<keyword evidence="7" id="KW-0378">Hydrolase</keyword>
<dbReference type="RefSeq" id="WP_033506765.1">
    <property type="nucleotide sequence ID" value="NZ_JGYX01000001.1"/>
</dbReference>
<evidence type="ECO:0000256" key="5">
    <source>
        <dbReference type="SAM" id="MobiDB-lite"/>
    </source>
</evidence>
<proteinExistence type="predicted"/>
<dbReference type="InterPro" id="IPR020568">
    <property type="entry name" value="Ribosomal_Su5_D2-typ_SF"/>
</dbReference>
<keyword evidence="4" id="KW-0046">Antibiotic resistance</keyword>
<evidence type="ECO:0000313" key="7">
    <source>
        <dbReference type="EMBL" id="KFI61913.1"/>
    </source>
</evidence>
<evidence type="ECO:0000256" key="2">
    <source>
        <dbReference type="ARBA" id="ARBA00022917"/>
    </source>
</evidence>
<dbReference type="Proteomes" id="UP000029046">
    <property type="component" value="Unassembled WGS sequence"/>
</dbReference>
<dbReference type="PANTHER" id="PTHR43261:SF1">
    <property type="entry name" value="RIBOSOME-RELEASING FACTOR 2, MITOCHONDRIAL"/>
    <property type="match status" value="1"/>
</dbReference>
<dbReference type="Gene3D" id="3.30.70.870">
    <property type="entry name" value="Elongation Factor G (Translational Gtpase), domain 3"/>
    <property type="match status" value="1"/>
</dbReference>
<evidence type="ECO:0000256" key="4">
    <source>
        <dbReference type="ARBA" id="ARBA00023251"/>
    </source>
</evidence>
<dbReference type="InterPro" id="IPR041095">
    <property type="entry name" value="EFG_II"/>
</dbReference>
<dbReference type="Gene3D" id="3.30.230.10">
    <property type="match status" value="1"/>
</dbReference>
<name>A0A087AT13_9BIFI</name>
<sequence length="818" mass="88364">MTHIVAGILAHVDAGKTTLSEALLYRSGRIRKLGRVDHGDAFLDTESLEKQRGITIHAHQASVRCGNLDLTLLDTPGHVDFAAETERVLRVLDYAILVVSGTDGVQGHTETLWRLLARYQIPTFIFVNKMDAAGADRAAALADLRRRLSDAIYELPAPASAFGPDSGTGIGADACRTDADAAHSVPLIEAAQWRHAEDVENVATLDESAMDEYLETGGITLTRLRTMIAERKLFPVYFGSALKLDGVDEFMTGLETYVREPQWPAEFGARIYKISHDAQHNRLTWLKVTGGTLKAKALLTNARDSSVPSGGVPSQPDGGTAPQSVWQEKADQVRVYNGAKFDIATDIPAGSVCAVTGLTHTFPGEGLGMEPDAESPSIQPVLTYTVLPPDTDLDALAERAAAARTAAAVASEPEQGTESDGEQSKNAESDAEAAVPLAPAFDDLTLHKVITALRELEDEDPLLHVVWQERLREVHVQLMGAVQLEIIQQELHDRFGLDVVFGPGGILYRETITAPIEGVGHFEPLRHYAEAHIRLEPGAPGSGVQIATAVSENVLDRNWQRLIMTHLGEREHLGVLIGALLTDVKLTLVAGRAHLKHTEGGDFRQATYRAVRQGLMELRAGVSGRPSAAEGQTDAEFVKEAMSGGVQSGDRGSDSDGGAVTTGHAGRYGYCRVLEPWYRFRLEVPQDMVGRAMSDIQRLAGTFEMGDDAGAGFGSGAAASTGSATDADYAVLTGECPVSEMRDYAMDVNAYTHGRGRLSCTFAGYRPCHDEERVVREAHYDPEADLENTPDSVFCAHGAGYPVKWYKVPEFAHVEYVG</sequence>
<dbReference type="InterPro" id="IPR035650">
    <property type="entry name" value="Tet_C"/>
</dbReference>
<dbReference type="PANTHER" id="PTHR43261">
    <property type="entry name" value="TRANSLATION ELONGATION FACTOR G-RELATED"/>
    <property type="match status" value="1"/>
</dbReference>
<dbReference type="Pfam" id="PF03764">
    <property type="entry name" value="EFG_IV"/>
    <property type="match status" value="1"/>
</dbReference>
<dbReference type="Pfam" id="PF00679">
    <property type="entry name" value="EFG_C"/>
    <property type="match status" value="1"/>
</dbReference>
<organism evidence="7 8">
    <name type="scientific">Bifidobacterium pullorum subsp. gallinarum</name>
    <dbReference type="NCBI Taxonomy" id="78344"/>
    <lineage>
        <taxon>Bacteria</taxon>
        <taxon>Bacillati</taxon>
        <taxon>Actinomycetota</taxon>
        <taxon>Actinomycetes</taxon>
        <taxon>Bifidobacteriales</taxon>
        <taxon>Bifidobacteriaceae</taxon>
        <taxon>Bifidobacterium</taxon>
    </lineage>
</organism>
<dbReference type="InterPro" id="IPR000640">
    <property type="entry name" value="EFG_V-like"/>
</dbReference>
<evidence type="ECO:0000256" key="1">
    <source>
        <dbReference type="ARBA" id="ARBA00022741"/>
    </source>
</evidence>
<dbReference type="Gene3D" id="3.40.50.300">
    <property type="entry name" value="P-loop containing nucleotide triphosphate hydrolases"/>
    <property type="match status" value="1"/>
</dbReference>
<gene>
    <name evidence="7" type="ORF">BIGA_0444</name>
</gene>
<accession>A0A087AT13</accession>
<dbReference type="CDD" id="cd03711">
    <property type="entry name" value="Tet_C"/>
    <property type="match status" value="1"/>
</dbReference>
<dbReference type="GO" id="GO:0032790">
    <property type="term" value="P:ribosome disassembly"/>
    <property type="evidence" value="ECO:0007669"/>
    <property type="project" value="TreeGrafter"/>
</dbReference>
<dbReference type="SUPFAM" id="SSF50447">
    <property type="entry name" value="Translation proteins"/>
    <property type="match status" value="1"/>
</dbReference>
<dbReference type="InterPro" id="IPR000795">
    <property type="entry name" value="T_Tr_GTP-bd_dom"/>
</dbReference>
<dbReference type="InterPro" id="IPR014721">
    <property type="entry name" value="Ribsml_uS5_D2-typ_fold_subgr"/>
</dbReference>
<keyword evidence="7" id="KW-0251">Elongation factor</keyword>
<dbReference type="SUPFAM" id="SSF52540">
    <property type="entry name" value="P-loop containing nucleoside triphosphate hydrolases"/>
    <property type="match status" value="1"/>
</dbReference>
<dbReference type="PROSITE" id="PS51722">
    <property type="entry name" value="G_TR_2"/>
    <property type="match status" value="1"/>
</dbReference>
<dbReference type="SMART" id="SM00838">
    <property type="entry name" value="EFG_C"/>
    <property type="match status" value="1"/>
</dbReference>
<dbReference type="InterPro" id="IPR035647">
    <property type="entry name" value="EFG_III/V"/>
</dbReference>
<dbReference type="InterPro" id="IPR005225">
    <property type="entry name" value="Small_GTP-bd"/>
</dbReference>
<dbReference type="InterPro" id="IPR005517">
    <property type="entry name" value="Transl_elong_EFG/EF2_IV"/>
</dbReference>
<reference evidence="7 8" key="1">
    <citation type="submission" date="2014-03" db="EMBL/GenBank/DDBJ databases">
        <title>Genomics of Bifidobacteria.</title>
        <authorList>
            <person name="Ventura M."/>
            <person name="Milani C."/>
            <person name="Lugli G.A."/>
        </authorList>
    </citation>
    <scope>NUCLEOTIDE SEQUENCE [LARGE SCALE GENOMIC DNA]</scope>
    <source>
        <strain evidence="7 8">LMG 11586</strain>
    </source>
</reference>
<dbReference type="GO" id="GO:0005525">
    <property type="term" value="F:GTP binding"/>
    <property type="evidence" value="ECO:0007669"/>
    <property type="project" value="UniProtKB-KW"/>
</dbReference>
<dbReference type="SMART" id="SM00889">
    <property type="entry name" value="EFG_IV"/>
    <property type="match status" value="1"/>
</dbReference>
<evidence type="ECO:0000256" key="3">
    <source>
        <dbReference type="ARBA" id="ARBA00023134"/>
    </source>
</evidence>
<dbReference type="SUPFAM" id="SSF54211">
    <property type="entry name" value="Ribosomal protein S5 domain 2-like"/>
    <property type="match status" value="1"/>
</dbReference>
<dbReference type="OrthoDB" id="9801472at2"/>
<evidence type="ECO:0000259" key="6">
    <source>
        <dbReference type="PROSITE" id="PS51722"/>
    </source>
</evidence>
<evidence type="ECO:0000313" key="8">
    <source>
        <dbReference type="Proteomes" id="UP000029046"/>
    </source>
</evidence>
<dbReference type="GO" id="GO:0003924">
    <property type="term" value="F:GTPase activity"/>
    <property type="evidence" value="ECO:0007669"/>
    <property type="project" value="InterPro"/>
</dbReference>
<keyword evidence="2" id="KW-0648">Protein biosynthesis</keyword>
<dbReference type="AlphaFoldDB" id="A0A087AT13"/>
<feature type="compositionally biased region" description="Low complexity" evidence="5">
    <location>
        <begin position="304"/>
        <end position="319"/>
    </location>
</feature>
<protein>
    <submittedName>
        <fullName evidence="7">Elongation factor</fullName>
        <ecNumber evidence="7">3.6.5.-</ecNumber>
    </submittedName>
</protein>
<keyword evidence="3" id="KW-0342">GTP-binding</keyword>
<feature type="domain" description="Tr-type G" evidence="6">
    <location>
        <begin position="1"/>
        <end position="262"/>
    </location>
</feature>
<keyword evidence="8" id="KW-1185">Reference proteome</keyword>
<dbReference type="Gene3D" id="2.40.30.10">
    <property type="entry name" value="Translation factors"/>
    <property type="match status" value="1"/>
</dbReference>
<dbReference type="Gene3D" id="3.30.70.240">
    <property type="match status" value="1"/>
</dbReference>
<dbReference type="NCBIfam" id="TIGR00231">
    <property type="entry name" value="small_GTP"/>
    <property type="match status" value="1"/>
</dbReference>